<dbReference type="InterPro" id="IPR007527">
    <property type="entry name" value="Znf_SWIM"/>
</dbReference>
<keyword evidence="1" id="KW-0862">Zinc</keyword>
<name>A0A6A6WA85_9PEZI</name>
<evidence type="ECO:0000256" key="1">
    <source>
        <dbReference type="PROSITE-ProRule" id="PRU00175"/>
    </source>
</evidence>
<feature type="region of interest" description="Disordered" evidence="2">
    <location>
        <begin position="1"/>
        <end position="48"/>
    </location>
</feature>
<dbReference type="PROSITE" id="PS50966">
    <property type="entry name" value="ZF_SWIM"/>
    <property type="match status" value="1"/>
</dbReference>
<dbReference type="EMBL" id="ML996569">
    <property type="protein sequence ID" value="KAF2759768.1"/>
    <property type="molecule type" value="Genomic_DNA"/>
</dbReference>
<dbReference type="CDD" id="cd16494">
    <property type="entry name" value="RING-CH-C4HC3_ZSWM2"/>
    <property type="match status" value="1"/>
</dbReference>
<organism evidence="5 6">
    <name type="scientific">Pseudovirgaria hyperparasitica</name>
    <dbReference type="NCBI Taxonomy" id="470096"/>
    <lineage>
        <taxon>Eukaryota</taxon>
        <taxon>Fungi</taxon>
        <taxon>Dikarya</taxon>
        <taxon>Ascomycota</taxon>
        <taxon>Pezizomycotina</taxon>
        <taxon>Dothideomycetes</taxon>
        <taxon>Dothideomycetes incertae sedis</taxon>
        <taxon>Acrospermales</taxon>
        <taxon>Acrospermaceae</taxon>
        <taxon>Pseudovirgaria</taxon>
    </lineage>
</organism>
<gene>
    <name evidence="5" type="ORF">EJ05DRAFT_308944</name>
</gene>
<dbReference type="Gene3D" id="3.30.40.10">
    <property type="entry name" value="Zinc/RING finger domain, C3HC4 (zinc finger)"/>
    <property type="match status" value="1"/>
</dbReference>
<dbReference type="GO" id="GO:0061630">
    <property type="term" value="F:ubiquitin protein ligase activity"/>
    <property type="evidence" value="ECO:0007669"/>
    <property type="project" value="InterPro"/>
</dbReference>
<dbReference type="RefSeq" id="XP_033602219.1">
    <property type="nucleotide sequence ID" value="XM_033740671.1"/>
</dbReference>
<accession>A0A6A6WA85</accession>
<dbReference type="InterPro" id="IPR013083">
    <property type="entry name" value="Znf_RING/FYVE/PHD"/>
</dbReference>
<evidence type="ECO:0000259" key="3">
    <source>
        <dbReference type="PROSITE" id="PS50089"/>
    </source>
</evidence>
<keyword evidence="1" id="KW-0479">Metal-binding</keyword>
<proteinExistence type="predicted"/>
<dbReference type="PANTHER" id="PTHR21540:SF0">
    <property type="entry name" value="PHD FAMILY PROTEIN"/>
    <property type="match status" value="1"/>
</dbReference>
<feature type="domain" description="RING-type" evidence="3">
    <location>
        <begin position="205"/>
        <end position="254"/>
    </location>
</feature>
<dbReference type="InterPro" id="IPR001841">
    <property type="entry name" value="Znf_RING"/>
</dbReference>
<reference evidence="5" key="1">
    <citation type="journal article" date="2020" name="Stud. Mycol.">
        <title>101 Dothideomycetes genomes: a test case for predicting lifestyles and emergence of pathogens.</title>
        <authorList>
            <person name="Haridas S."/>
            <person name="Albert R."/>
            <person name="Binder M."/>
            <person name="Bloem J."/>
            <person name="Labutti K."/>
            <person name="Salamov A."/>
            <person name="Andreopoulos B."/>
            <person name="Baker S."/>
            <person name="Barry K."/>
            <person name="Bills G."/>
            <person name="Bluhm B."/>
            <person name="Cannon C."/>
            <person name="Castanera R."/>
            <person name="Culley D."/>
            <person name="Daum C."/>
            <person name="Ezra D."/>
            <person name="Gonzalez J."/>
            <person name="Henrissat B."/>
            <person name="Kuo A."/>
            <person name="Liang C."/>
            <person name="Lipzen A."/>
            <person name="Lutzoni F."/>
            <person name="Magnuson J."/>
            <person name="Mondo S."/>
            <person name="Nolan M."/>
            <person name="Ohm R."/>
            <person name="Pangilinan J."/>
            <person name="Park H.-J."/>
            <person name="Ramirez L."/>
            <person name="Alfaro M."/>
            <person name="Sun H."/>
            <person name="Tritt A."/>
            <person name="Yoshinaga Y."/>
            <person name="Zwiers L.-H."/>
            <person name="Turgeon B."/>
            <person name="Goodwin S."/>
            <person name="Spatafora J."/>
            <person name="Crous P."/>
            <person name="Grigoriev I."/>
        </authorList>
    </citation>
    <scope>NUCLEOTIDE SEQUENCE</scope>
    <source>
        <strain evidence="5">CBS 121739</strain>
    </source>
</reference>
<dbReference type="Pfam" id="PF13639">
    <property type="entry name" value="zf-RING_2"/>
    <property type="match status" value="1"/>
</dbReference>
<feature type="domain" description="SWIM-type" evidence="4">
    <location>
        <begin position="127"/>
        <end position="159"/>
    </location>
</feature>
<dbReference type="InterPro" id="IPR039903">
    <property type="entry name" value="Zswim2"/>
</dbReference>
<dbReference type="PANTHER" id="PTHR21540">
    <property type="entry name" value="RING FINGER AND SWIM DOMAIN-CONTAINING PROTEIN 2"/>
    <property type="match status" value="1"/>
</dbReference>
<sequence length="317" mass="36222">MGVKPREGDSLTNPIDLDFDESCDSTQHARPSTTHKINPTTTKKRKSTAGYECDIMAVGESPKKKAKKRDTAEEKRLRRWREKPPRSYWEIRDRALTQRMFVVDRERIAGEIPEEVIDLAGTSGNIYTIRIGLVPSCNCPHARKGNQCKHIIYVLSRVLKAPDNLRYQLAFISSELRMIFDGAPPIPSADASESDGNRKPVEDDCPICCEEMEINKEKIVWCKAACGNNMHKQCWEQWAATKSSQSSVTCPYCRAIWQQDDDVDIRKHAKTGTKNDEGYVNVASQLGLTGKRDYSTYNDYWRSRNSNYDNDYYRGYG</sequence>
<dbReference type="PROSITE" id="PS50089">
    <property type="entry name" value="ZF_RING_2"/>
    <property type="match status" value="1"/>
</dbReference>
<evidence type="ECO:0000313" key="5">
    <source>
        <dbReference type="EMBL" id="KAF2759768.1"/>
    </source>
</evidence>
<dbReference type="SUPFAM" id="SSF57850">
    <property type="entry name" value="RING/U-box"/>
    <property type="match status" value="1"/>
</dbReference>
<evidence type="ECO:0000256" key="2">
    <source>
        <dbReference type="SAM" id="MobiDB-lite"/>
    </source>
</evidence>
<keyword evidence="1" id="KW-0863">Zinc-finger</keyword>
<evidence type="ECO:0000313" key="6">
    <source>
        <dbReference type="Proteomes" id="UP000799437"/>
    </source>
</evidence>
<dbReference type="AlphaFoldDB" id="A0A6A6WA85"/>
<dbReference type="Proteomes" id="UP000799437">
    <property type="component" value="Unassembled WGS sequence"/>
</dbReference>
<dbReference type="GO" id="GO:0008270">
    <property type="term" value="F:zinc ion binding"/>
    <property type="evidence" value="ECO:0007669"/>
    <property type="project" value="UniProtKB-KW"/>
</dbReference>
<dbReference type="OrthoDB" id="2122982at2759"/>
<evidence type="ECO:0000259" key="4">
    <source>
        <dbReference type="PROSITE" id="PS50966"/>
    </source>
</evidence>
<dbReference type="GeneID" id="54481725"/>
<keyword evidence="6" id="KW-1185">Reference proteome</keyword>
<protein>
    <submittedName>
        <fullName evidence="5">Uncharacterized protein</fullName>
    </submittedName>
</protein>
<feature type="compositionally biased region" description="Polar residues" evidence="2">
    <location>
        <begin position="24"/>
        <end position="41"/>
    </location>
</feature>